<dbReference type="Pfam" id="PF04307">
    <property type="entry name" value="YdjM"/>
    <property type="match status" value="1"/>
</dbReference>
<evidence type="ECO:0000256" key="1">
    <source>
        <dbReference type="SAM" id="Phobius"/>
    </source>
</evidence>
<dbReference type="InterPro" id="IPR007404">
    <property type="entry name" value="YdjM-like"/>
</dbReference>
<keyword evidence="2" id="KW-0378">Hydrolase</keyword>
<keyword evidence="1" id="KW-1133">Transmembrane helix</keyword>
<keyword evidence="3" id="KW-1185">Reference proteome</keyword>
<proteinExistence type="predicted"/>
<evidence type="ECO:0000313" key="3">
    <source>
        <dbReference type="Proteomes" id="UP001596445"/>
    </source>
</evidence>
<dbReference type="RefSeq" id="WP_267161247.1">
    <property type="nucleotide sequence ID" value="NZ_CP112972.1"/>
</dbReference>
<accession>A0ABD5W0K7</accession>
<name>A0ABD5W0K7_9EURY</name>
<evidence type="ECO:0000313" key="2">
    <source>
        <dbReference type="EMBL" id="MFC7058542.1"/>
    </source>
</evidence>
<keyword evidence="1" id="KW-0472">Membrane</keyword>
<feature type="transmembrane region" description="Helical" evidence="1">
    <location>
        <begin position="125"/>
        <end position="145"/>
    </location>
</feature>
<dbReference type="AlphaFoldDB" id="A0ABD5W0K7"/>
<feature type="transmembrane region" description="Helical" evidence="1">
    <location>
        <begin position="285"/>
        <end position="307"/>
    </location>
</feature>
<feature type="transmembrane region" description="Helical" evidence="1">
    <location>
        <begin position="102"/>
        <end position="119"/>
    </location>
</feature>
<feature type="transmembrane region" description="Helical" evidence="1">
    <location>
        <begin position="152"/>
        <end position="176"/>
    </location>
</feature>
<dbReference type="Proteomes" id="UP001596445">
    <property type="component" value="Unassembled WGS sequence"/>
</dbReference>
<comment type="caution">
    <text evidence="2">The sequence shown here is derived from an EMBL/GenBank/DDBJ whole genome shotgun (WGS) entry which is preliminary data.</text>
</comment>
<feature type="transmembrane region" description="Helical" evidence="1">
    <location>
        <begin position="254"/>
        <end position="273"/>
    </location>
</feature>
<dbReference type="GO" id="GO:0016787">
    <property type="term" value="F:hydrolase activity"/>
    <property type="evidence" value="ECO:0007669"/>
    <property type="project" value="UniProtKB-KW"/>
</dbReference>
<protein>
    <submittedName>
        <fullName evidence="2">Metal-dependent hydrolase</fullName>
    </submittedName>
</protein>
<organism evidence="2 3">
    <name type="scientific">Halovenus salina</name>
    <dbReference type="NCBI Taxonomy" id="1510225"/>
    <lineage>
        <taxon>Archaea</taxon>
        <taxon>Methanobacteriati</taxon>
        <taxon>Methanobacteriota</taxon>
        <taxon>Stenosarchaea group</taxon>
        <taxon>Halobacteria</taxon>
        <taxon>Halobacteriales</taxon>
        <taxon>Haloarculaceae</taxon>
        <taxon>Halovenus</taxon>
    </lineage>
</organism>
<feature type="transmembrane region" description="Helical" evidence="1">
    <location>
        <begin position="231"/>
        <end position="248"/>
    </location>
</feature>
<sequence length="308" mass="31595">MMVGHAALAFALAATAAASLGLSRERALAIGVAAGAFAAVPDVDIGYAVVGLTTLLRDGGTFPEVFWETGNTVHRGVTHSLLVGGTAATLFGFVAYRGWLRLVGAVGGAALVVAAVPLFGTLEAAVLALFVVAGVTVALLSRWWGLSPQATLAAALVGVLSHPFGDLFTGSPPALLYPLDIRLLPERLVLSSDPTMHLLGTFGLELGAVWLAVTVYLALNGRHVLGYVHRRAVLGAGYVGAVLALPPPTLSVSYQFVFSVLAVGLVGVVDVPVPDLRTPQSRRGVAVTGLAAVTIAWLTYAAGYLVVG</sequence>
<feature type="transmembrane region" description="Helical" evidence="1">
    <location>
        <begin position="196"/>
        <end position="219"/>
    </location>
</feature>
<dbReference type="GeneID" id="76630543"/>
<gene>
    <name evidence="2" type="ORF">ACFQQG_10565</name>
</gene>
<keyword evidence="1" id="KW-0812">Transmembrane</keyword>
<reference evidence="2 3" key="1">
    <citation type="journal article" date="2019" name="Int. J. Syst. Evol. Microbiol.">
        <title>The Global Catalogue of Microorganisms (GCM) 10K type strain sequencing project: providing services to taxonomists for standard genome sequencing and annotation.</title>
        <authorList>
            <consortium name="The Broad Institute Genomics Platform"/>
            <consortium name="The Broad Institute Genome Sequencing Center for Infectious Disease"/>
            <person name="Wu L."/>
            <person name="Ma J."/>
        </authorList>
    </citation>
    <scope>NUCLEOTIDE SEQUENCE [LARGE SCALE GENOMIC DNA]</scope>
    <source>
        <strain evidence="2 3">JCM 30072</strain>
    </source>
</reference>
<dbReference type="EMBL" id="JBHSZI010000001">
    <property type="protein sequence ID" value="MFC7058542.1"/>
    <property type="molecule type" value="Genomic_DNA"/>
</dbReference>
<feature type="transmembrane region" description="Helical" evidence="1">
    <location>
        <begin position="76"/>
        <end position="95"/>
    </location>
</feature>